<dbReference type="SUPFAM" id="SSF160950">
    <property type="entry name" value="YacF-like"/>
    <property type="match status" value="1"/>
</dbReference>
<dbReference type="NCBIfam" id="NF003655">
    <property type="entry name" value="PRK05287.1-3"/>
    <property type="match status" value="1"/>
</dbReference>
<dbReference type="EMBL" id="AASWBF010000004">
    <property type="protein sequence ID" value="EFH4959624.1"/>
    <property type="molecule type" value="Genomic_DNA"/>
</dbReference>
<evidence type="ECO:0000313" key="18">
    <source>
        <dbReference type="Proteomes" id="UP000531962"/>
    </source>
</evidence>
<dbReference type="AlphaFoldDB" id="A0A0J2B8L9"/>
<dbReference type="HAMAP" id="MF_01092">
    <property type="entry name" value="ZapD"/>
    <property type="match status" value="1"/>
</dbReference>
<dbReference type="GO" id="GO:0000917">
    <property type="term" value="P:division septum assembly"/>
    <property type="evidence" value="ECO:0007669"/>
    <property type="project" value="UniProtKB-KW"/>
</dbReference>
<reference evidence="14 16" key="3">
    <citation type="submission" date="2018-01" db="EMBL/GenBank/DDBJ databases">
        <title>Draft Genomic Sequencing Of Potential Extraintestinal Pathogenic Escherichia coli B8S18 Isolated From Retail Chicken Skin.</title>
        <authorList>
            <person name="Xu A."/>
            <person name="Tilman S."/>
            <person name="Wisser-Parker K."/>
            <person name="Sheen S."/>
            <person name="Sommers C."/>
        </authorList>
    </citation>
    <scope>NUCLEOTIDE SEQUENCE [LARGE SCALE GENOMIC DNA]</scope>
    <source>
        <strain evidence="14 16">B8S18Com</strain>
    </source>
</reference>
<dbReference type="EMBL" id="AAXDPX010000017">
    <property type="protein sequence ID" value="EGO6680002.1"/>
    <property type="molecule type" value="Genomic_DNA"/>
</dbReference>
<dbReference type="InterPro" id="IPR009777">
    <property type="entry name" value="ZapD"/>
</dbReference>
<dbReference type="EMBL" id="VZEL01000002">
    <property type="protein sequence ID" value="KAB0126653.1"/>
    <property type="molecule type" value="Genomic_DNA"/>
</dbReference>
<reference evidence="9" key="7">
    <citation type="submission" date="2020-02" db="EMBL/GenBank/DDBJ databases">
        <authorList>
            <consortium name="NCBI Pathogen Detection Project"/>
        </authorList>
    </citation>
    <scope>NUCLEOTIDE SEQUENCE</scope>
    <source>
        <strain evidence="9">BCW_4213</strain>
    </source>
</reference>
<dbReference type="Pfam" id="PF07072">
    <property type="entry name" value="ZapD"/>
    <property type="match status" value="1"/>
</dbReference>
<dbReference type="InterPro" id="IPR036268">
    <property type="entry name" value="ZapD_sf"/>
</dbReference>
<keyword evidence="1 5" id="KW-0963">Cytoplasm</keyword>
<dbReference type="RefSeq" id="WP_001194743.1">
    <property type="nucleotide sequence ID" value="NZ_ABACVG020000001.1"/>
</dbReference>
<evidence type="ECO:0000313" key="7">
    <source>
        <dbReference type="EMBL" id="EFH4959624.1"/>
    </source>
</evidence>
<evidence type="ECO:0000313" key="19">
    <source>
        <dbReference type="Proteomes" id="UP000543424"/>
    </source>
</evidence>
<evidence type="ECO:0000256" key="2">
    <source>
        <dbReference type="ARBA" id="ARBA00022618"/>
    </source>
</evidence>
<evidence type="ECO:0000313" key="12">
    <source>
        <dbReference type="EMBL" id="MDW9352791.1"/>
    </source>
</evidence>
<dbReference type="Proteomes" id="UP001174465">
    <property type="component" value="Unassembled WGS sequence"/>
</dbReference>
<dbReference type="Proteomes" id="UP000327073">
    <property type="component" value="Unassembled WGS sequence"/>
</dbReference>
<dbReference type="PANTHER" id="PTHR39455">
    <property type="entry name" value="CELL DIVISION PROTEIN ZAPD"/>
    <property type="match status" value="1"/>
</dbReference>
<dbReference type="Proteomes" id="UP000531962">
    <property type="component" value="Unassembled WGS sequence"/>
</dbReference>
<dbReference type="Proteomes" id="UP000185794">
    <property type="component" value="Unassembled WGS sequence"/>
</dbReference>
<evidence type="ECO:0000313" key="10">
    <source>
        <dbReference type="EMBL" id="KAB0126653.1"/>
    </source>
</evidence>
<reference evidence="10 17" key="4">
    <citation type="submission" date="2019-03" db="EMBL/GenBank/DDBJ databases">
        <title>Whole Genome Sequencing of Shiga-Toxin Escherichia coli Strains from Nebraska.</title>
        <authorList>
            <person name="Abdalhamid B."/>
            <person name="Mccutchen E.L."/>
            <person name="Bouska A.C."/>
            <person name="Hinrichs S.H."/>
            <person name="Iwen P.C."/>
        </authorList>
    </citation>
    <scope>NUCLEOTIDE SEQUENCE [LARGE SCALE GENOMIC DNA]</scope>
    <source>
        <strain evidence="10 17">STEC_170836</strain>
    </source>
</reference>
<dbReference type="Proteomes" id="UP000852798">
    <property type="component" value="Unassembled WGS sequence"/>
</dbReference>
<dbReference type="GO" id="GO:0043093">
    <property type="term" value="P:FtsZ-dependent cytokinesis"/>
    <property type="evidence" value="ECO:0007669"/>
    <property type="project" value="UniProtKB-UniRule"/>
</dbReference>
<evidence type="ECO:0000313" key="13">
    <source>
        <dbReference type="EMBL" id="OKV15177.1"/>
    </source>
</evidence>
<proteinExistence type="inferred from homology"/>
<evidence type="ECO:0000313" key="14">
    <source>
        <dbReference type="EMBL" id="PNY67909.1"/>
    </source>
</evidence>
<dbReference type="EMBL" id="LRKC01000094">
    <property type="protein sequence ID" value="OKV15177.1"/>
    <property type="molecule type" value="Genomic_DNA"/>
</dbReference>
<dbReference type="EMBL" id="JAUKZB010000008">
    <property type="protein sequence ID" value="MDO2731050.1"/>
    <property type="molecule type" value="Genomic_DNA"/>
</dbReference>
<keyword evidence="2 5" id="KW-0132">Cell division</keyword>
<keyword evidence="4 5" id="KW-0131">Cell cycle</keyword>
<dbReference type="GO" id="GO:0005737">
    <property type="term" value="C:cytoplasm"/>
    <property type="evidence" value="ECO:0007669"/>
    <property type="project" value="UniProtKB-SubCell"/>
</dbReference>
<evidence type="ECO:0000256" key="1">
    <source>
        <dbReference type="ARBA" id="ARBA00022490"/>
    </source>
</evidence>
<reference evidence="9" key="2">
    <citation type="journal article" date="2018" name="Genome Biol.">
        <title>SKESA: strategic k-mer extension for scrupulous assemblies.</title>
        <authorList>
            <person name="Souvorov A."/>
            <person name="Agarwala R."/>
            <person name="Lipman D.J."/>
        </authorList>
    </citation>
    <scope>NUCLEOTIDE SEQUENCE [LARGE SCALE GENOMIC DNA]</scope>
    <source>
        <strain evidence="9">BCW_4213</strain>
    </source>
</reference>
<organism evidence="13 15">
    <name type="scientific">Escherichia coli</name>
    <dbReference type="NCBI Taxonomy" id="562"/>
    <lineage>
        <taxon>Bacteria</taxon>
        <taxon>Pseudomonadati</taxon>
        <taxon>Pseudomonadota</taxon>
        <taxon>Gammaproteobacteria</taxon>
        <taxon>Enterobacterales</taxon>
        <taxon>Enterobacteriaceae</taxon>
        <taxon>Escherichia</taxon>
    </lineage>
</organism>
<protein>
    <recommendedName>
        <fullName evidence="5">Cell division protein ZapD</fullName>
    </recommendedName>
    <alternativeName>
        <fullName evidence="5">Z ring-associated protein D</fullName>
    </alternativeName>
</protein>
<dbReference type="Proteomes" id="UP001271591">
    <property type="component" value="Unassembled WGS sequence"/>
</dbReference>
<reference evidence="6 18" key="5">
    <citation type="submission" date="2019-08" db="EMBL/GenBank/DDBJ databases">
        <authorList>
            <consortium name="NARMS: The National Antimicrobial Resistance Monitoring System"/>
        </authorList>
    </citation>
    <scope>NUCLEOTIDE SEQUENCE [LARGE SCALE GENOMIC DNA]</scope>
    <source>
        <strain evidence="6 18">19MD07CB01-EC</strain>
        <strain evidence="7 19">CVM N19EC0130</strain>
    </source>
</reference>
<dbReference type="PANTHER" id="PTHR39455:SF1">
    <property type="entry name" value="CELL DIVISION PROTEIN ZAPD"/>
    <property type="match status" value="1"/>
</dbReference>
<dbReference type="FunFam" id="1.10.3900.10:FF:000001">
    <property type="entry name" value="Cell division protein ZapD"/>
    <property type="match status" value="1"/>
</dbReference>
<dbReference type="Gene3D" id="1.10.3900.10">
    <property type="entry name" value="YacF-like"/>
    <property type="match status" value="1"/>
</dbReference>
<dbReference type="Proteomes" id="UP000600030">
    <property type="component" value="Unassembled WGS sequence"/>
</dbReference>
<evidence type="ECO:0000313" key="16">
    <source>
        <dbReference type="Proteomes" id="UP000236598"/>
    </source>
</evidence>
<comment type="function">
    <text evidence="5">Cell division factor that enhances FtsZ-ring assembly. Directly interacts with FtsZ and promotes bundling of FtsZ protofilaments, with a reduction in FtsZ GTPase activity.</text>
</comment>
<sequence length="247" mass="28290">MQTQVLFEHPLNEKMRTWLRIEFLIQQLTVNLPVVDYAGALHFFRNVSELLDVFERGEVRTELLKELDRQQRKLQTWIGVPGVDQSRIEALIQQLKAAGSVLISAPRIGQFLREDRLIALVRQRLSIPGGCCSFDLPTLHIWLHLPQAQRDSQVETWIASLNPLTQALTMVLDLIRQSAPFRKQTSLNGFYQDNGGDADLLRLNLSLDSQLYPQISGHKSRFAIRFMPLDSENGQVPERLDFELACC</sequence>
<comment type="subcellular location">
    <subcellularLocation>
        <location evidence="5">Cytoplasm</location>
    </subcellularLocation>
    <text evidence="5">Localizes to mid-cell in an FtsZ-dependent manner.</text>
</comment>
<evidence type="ECO:0000313" key="6">
    <source>
        <dbReference type="EMBL" id="EFD6883797.1"/>
    </source>
</evidence>
<evidence type="ECO:0000256" key="3">
    <source>
        <dbReference type="ARBA" id="ARBA00023210"/>
    </source>
</evidence>
<comment type="similarity">
    <text evidence="5">Belongs to the ZapD family.</text>
</comment>
<dbReference type="Gene3D" id="2.60.440.10">
    <property type="entry name" value="YacF-like domains"/>
    <property type="match status" value="1"/>
</dbReference>
<evidence type="ECO:0000313" key="17">
    <source>
        <dbReference type="Proteomes" id="UP000327073"/>
    </source>
</evidence>
<reference evidence="13 15" key="1">
    <citation type="journal article" date="2017" name="Front. Cell. Infect. Microbiol.">
        <title>Chaperone-usher pili loci of human colonization factor-negative enterotoxigenic Escherichia coli.</title>
        <authorList>
            <person name="Del Canto F."/>
            <person name="Vidal R."/>
            <person name="Stine O.C."/>
            <person name="Pop M."/>
        </authorList>
    </citation>
    <scope>NUCLEOTIDE SEQUENCE [LARGE SCALE GENOMIC DNA]</scope>
    <source>
        <strain evidence="13 15">700324</strain>
    </source>
</reference>
<evidence type="ECO:0000256" key="4">
    <source>
        <dbReference type="ARBA" id="ARBA00023306"/>
    </source>
</evidence>
<keyword evidence="3 5" id="KW-0717">Septation</keyword>
<comment type="caution">
    <text evidence="13">The sequence shown here is derived from an EMBL/GenBank/DDBJ whole genome shotgun (WGS) entry which is preliminary data.</text>
</comment>
<dbReference type="Proteomes" id="UP000543424">
    <property type="component" value="Unassembled WGS sequence"/>
</dbReference>
<dbReference type="EMBL" id="JAWPMK010000002">
    <property type="protein sequence ID" value="MDW9352791.1"/>
    <property type="molecule type" value="Genomic_DNA"/>
</dbReference>
<dbReference type="EMBL" id="PPHQ01000007">
    <property type="protein sequence ID" value="PNY67909.1"/>
    <property type="molecule type" value="Genomic_DNA"/>
</dbReference>
<name>A0A0J2B8L9_ECOLX</name>
<dbReference type="NCBIfam" id="NF003653">
    <property type="entry name" value="PRK05287.1-1"/>
    <property type="match status" value="1"/>
</dbReference>
<evidence type="ECO:0000313" key="8">
    <source>
        <dbReference type="EMBL" id="EGO6680002.1"/>
    </source>
</evidence>
<dbReference type="InterPro" id="IPR027462">
    <property type="entry name" value="ZapD_C"/>
</dbReference>
<dbReference type="EMBL" id="DABDSA010000003">
    <property type="protein sequence ID" value="HAI2140542.1"/>
    <property type="molecule type" value="Genomic_DNA"/>
</dbReference>
<dbReference type="FunFam" id="2.60.440.10:FF:000001">
    <property type="entry name" value="Cell division protein ZapD"/>
    <property type="match status" value="1"/>
</dbReference>
<dbReference type="EMBL" id="AASKVF010000006">
    <property type="protein sequence ID" value="EFD6883797.1"/>
    <property type="molecule type" value="Genomic_DNA"/>
</dbReference>
<evidence type="ECO:0000256" key="5">
    <source>
        <dbReference type="HAMAP-Rule" id="MF_01092"/>
    </source>
</evidence>
<evidence type="ECO:0000313" key="11">
    <source>
        <dbReference type="EMBL" id="MDO2731050.1"/>
    </source>
</evidence>
<evidence type="ECO:0000313" key="9">
    <source>
        <dbReference type="EMBL" id="HAI2140542.1"/>
    </source>
</evidence>
<dbReference type="GO" id="GO:0032153">
    <property type="term" value="C:cell division site"/>
    <property type="evidence" value="ECO:0007669"/>
    <property type="project" value="TreeGrafter"/>
</dbReference>
<dbReference type="Proteomes" id="UP000236598">
    <property type="component" value="Unassembled WGS sequence"/>
</dbReference>
<accession>A0A0J2B8L9</accession>
<reference evidence="11" key="8">
    <citation type="submission" date="2023-07" db="EMBL/GenBank/DDBJ databases">
        <title>High risk of intestinal colonization with ESBL-producing Escherichia coli among soldiers of military contingents in specific geographic regions.</title>
        <authorList>
            <person name="Literacka E."/>
        </authorList>
    </citation>
    <scope>NUCLEOTIDE SEQUENCE</scope>
    <source>
        <strain evidence="11">33</strain>
    </source>
</reference>
<comment type="subunit">
    <text evidence="5">Interacts with FtsZ.</text>
</comment>
<reference evidence="8" key="6">
    <citation type="submission" date="2020-01" db="EMBL/GenBank/DDBJ databases">
        <authorList>
            <consortium name="GenomeTrakr network: Whole genome sequencing for foodborne pathogen traceback"/>
        </authorList>
    </citation>
    <scope>NUCLEOTIDE SEQUENCE</scope>
    <source>
        <strain evidence="8">PSU-2311</strain>
    </source>
</reference>
<evidence type="ECO:0000313" key="15">
    <source>
        <dbReference type="Proteomes" id="UP000185794"/>
    </source>
</evidence>
<gene>
    <name evidence="5 6" type="primary">zapD</name>
    <name evidence="13" type="ORF">AWP47_05205</name>
    <name evidence="14" type="ORF">C2M16_10440</name>
    <name evidence="10" type="ORF">F7F11_02440</name>
    <name evidence="7" type="ORF">F9413_03595</name>
    <name evidence="6" type="ORF">FZU14_06120</name>
    <name evidence="8" type="ORF">GTP92_16965</name>
    <name evidence="9" type="ORF">HI055_000848</name>
    <name evidence="11" type="ORF">Q2V64_15090</name>
    <name evidence="12" type="ORF">R8G00_25400</name>
</gene>
<reference evidence="12" key="9">
    <citation type="submission" date="2023-10" db="EMBL/GenBank/DDBJ databases">
        <title>Draft Genome Sequence of a Shiga toxin-producing Escherichia coli strain from deer meat showing an IS-element integration in the B-subunit of the Shiga toxin Stx2b gene.</title>
        <authorList>
            <person name="Projahn M."/>
            <person name="Borowiak M."/>
        </authorList>
    </citation>
    <scope>NUCLEOTIDE SEQUENCE</scope>
    <source>
        <strain evidence="12">BfR-EC-18960</strain>
    </source>
</reference>